<dbReference type="VEuPathDB" id="AmoebaDB:NAEGRDRAFT_77904"/>
<keyword evidence="1" id="KW-0812">Transmembrane</keyword>
<name>D2UZB6_NAEGR</name>
<keyword evidence="1" id="KW-0472">Membrane</keyword>
<accession>D2UZB6</accession>
<evidence type="ECO:0000313" key="2">
    <source>
        <dbReference type="EMBL" id="EFC49919.1"/>
    </source>
</evidence>
<reference evidence="2 3" key="1">
    <citation type="journal article" date="2010" name="Cell">
        <title>The genome of Naegleria gruberi illuminates early eukaryotic versatility.</title>
        <authorList>
            <person name="Fritz-Laylin L.K."/>
            <person name="Prochnik S.E."/>
            <person name="Ginger M.L."/>
            <person name="Dacks J.B."/>
            <person name="Carpenter M.L."/>
            <person name="Field M.C."/>
            <person name="Kuo A."/>
            <person name="Paredez A."/>
            <person name="Chapman J."/>
            <person name="Pham J."/>
            <person name="Shu S."/>
            <person name="Neupane R."/>
            <person name="Cipriano M."/>
            <person name="Mancuso J."/>
            <person name="Tu H."/>
            <person name="Salamov A."/>
            <person name="Lindquist E."/>
            <person name="Shapiro H."/>
            <person name="Lucas S."/>
            <person name="Grigoriev I.V."/>
            <person name="Cande W.Z."/>
            <person name="Fulton C."/>
            <person name="Rokhsar D.S."/>
            <person name="Dawson S.C."/>
        </authorList>
    </citation>
    <scope>NUCLEOTIDE SEQUENCE [LARGE SCALE GENOMIC DNA]</scope>
    <source>
        <strain evidence="2 3">NEG-M</strain>
    </source>
</reference>
<keyword evidence="3" id="KW-1185">Reference proteome</keyword>
<dbReference type="InParanoid" id="D2UZB6"/>
<dbReference type="EMBL" id="GG738846">
    <property type="protein sequence ID" value="EFC49919.1"/>
    <property type="molecule type" value="Genomic_DNA"/>
</dbReference>
<dbReference type="GeneID" id="8855315"/>
<organism evidence="3">
    <name type="scientific">Naegleria gruberi</name>
    <name type="common">Amoeba</name>
    <dbReference type="NCBI Taxonomy" id="5762"/>
    <lineage>
        <taxon>Eukaryota</taxon>
        <taxon>Discoba</taxon>
        <taxon>Heterolobosea</taxon>
        <taxon>Tetramitia</taxon>
        <taxon>Eutetramitia</taxon>
        <taxon>Vahlkampfiidae</taxon>
        <taxon>Naegleria</taxon>
    </lineage>
</organism>
<dbReference type="KEGG" id="ngr:NAEGRDRAFT_77904"/>
<feature type="transmembrane region" description="Helical" evidence="1">
    <location>
        <begin position="112"/>
        <end position="137"/>
    </location>
</feature>
<feature type="transmembrane region" description="Helical" evidence="1">
    <location>
        <begin position="208"/>
        <end position="240"/>
    </location>
</feature>
<proteinExistence type="predicted"/>
<sequence>MLTVFIMNYKKMVYNKKLLYLVVLLVLALQECFQLSVVSTTLSILFNSGVIFPCISFSSELSLFFLTIVMYTNCQSVITKILYELYFNKAHEWMRMNANNQKAALGVKWSSISILAILNLTFILLVPFLFALVFFIFDSEKKLTISEHAFKIVSAVSNVFLVTFLVSTCIATFFFTFLNMVIVVLLIRKLILNQRFPVTEQRRKGCRNLLILSFGQLYVALLNVLVLILAFLGVVVYFPLFHVSLIIQKVAMLCFCVVVTFSFGPLDHIILEFRNSSQQVANVEIIQKRDEISQQVASNYSEIVRKEEFREEESTPTTNSEIPIMVDAVEIFTEIPLD</sequence>
<evidence type="ECO:0000256" key="1">
    <source>
        <dbReference type="SAM" id="Phobius"/>
    </source>
</evidence>
<dbReference type="RefSeq" id="XP_002682663.1">
    <property type="nucleotide sequence ID" value="XM_002682617.1"/>
</dbReference>
<feature type="transmembrane region" description="Helical" evidence="1">
    <location>
        <begin position="246"/>
        <end position="266"/>
    </location>
</feature>
<feature type="transmembrane region" description="Helical" evidence="1">
    <location>
        <begin position="157"/>
        <end position="187"/>
    </location>
</feature>
<keyword evidence="1" id="KW-1133">Transmembrane helix</keyword>
<protein>
    <submittedName>
        <fullName evidence="2">Uncharacterized protein</fullName>
    </submittedName>
</protein>
<feature type="transmembrane region" description="Helical" evidence="1">
    <location>
        <begin position="50"/>
        <end position="71"/>
    </location>
</feature>
<dbReference type="Proteomes" id="UP000006671">
    <property type="component" value="Unassembled WGS sequence"/>
</dbReference>
<evidence type="ECO:0000313" key="3">
    <source>
        <dbReference type="Proteomes" id="UP000006671"/>
    </source>
</evidence>
<gene>
    <name evidence="2" type="ORF">NAEGRDRAFT_77904</name>
</gene>
<dbReference type="AlphaFoldDB" id="D2UZB6"/>